<comment type="caution">
    <text evidence="2">The sequence shown here is derived from an EMBL/GenBank/DDBJ whole genome shotgun (WGS) entry which is preliminary data.</text>
</comment>
<sequence>MLELLYSSAAKACLENYWRDESFREFYLGGKAKWKKLPNESELLAMTVAGMNYPPSQYQLHLQFIHGPLLPFHYALFLEGGHFHYKRFFPYSFLLASLKALEDDNRDFRHCHPDYDIDFIIDEMEKFYGISYDTHWHAMISQTKQMQETYAPWVEKDLEYRIVGNQAFDAQTGFHHPEITVKSLQTSDVKRIQSYGRPYDTDEKPSGGYYNFPAENPKELQDWTE</sequence>
<feature type="region of interest" description="Disordered" evidence="1">
    <location>
        <begin position="195"/>
        <end position="225"/>
    </location>
</feature>
<dbReference type="AlphaFoldDB" id="A0A813DC75"/>
<feature type="compositionally biased region" description="Basic and acidic residues" evidence="1">
    <location>
        <begin position="216"/>
        <end position="225"/>
    </location>
</feature>
<dbReference type="OrthoDB" id="276295at2759"/>
<proteinExistence type="predicted"/>
<gene>
    <name evidence="2" type="ORF">PGLA1383_LOCUS5000</name>
</gene>
<evidence type="ECO:0000313" key="3">
    <source>
        <dbReference type="Proteomes" id="UP000654075"/>
    </source>
</evidence>
<accession>A0A813DC75</accession>
<dbReference type="Proteomes" id="UP000654075">
    <property type="component" value="Unassembled WGS sequence"/>
</dbReference>
<name>A0A813DC75_POLGL</name>
<organism evidence="2 3">
    <name type="scientific">Polarella glacialis</name>
    <name type="common">Dinoflagellate</name>
    <dbReference type="NCBI Taxonomy" id="89957"/>
    <lineage>
        <taxon>Eukaryota</taxon>
        <taxon>Sar</taxon>
        <taxon>Alveolata</taxon>
        <taxon>Dinophyceae</taxon>
        <taxon>Suessiales</taxon>
        <taxon>Suessiaceae</taxon>
        <taxon>Polarella</taxon>
    </lineage>
</organism>
<dbReference type="EMBL" id="CAJNNV010001914">
    <property type="protein sequence ID" value="CAE8586104.1"/>
    <property type="molecule type" value="Genomic_DNA"/>
</dbReference>
<evidence type="ECO:0000256" key="1">
    <source>
        <dbReference type="SAM" id="MobiDB-lite"/>
    </source>
</evidence>
<reference evidence="2" key="1">
    <citation type="submission" date="2021-02" db="EMBL/GenBank/DDBJ databases">
        <authorList>
            <person name="Dougan E. K."/>
            <person name="Rhodes N."/>
            <person name="Thang M."/>
            <person name="Chan C."/>
        </authorList>
    </citation>
    <scope>NUCLEOTIDE SEQUENCE</scope>
</reference>
<protein>
    <submittedName>
        <fullName evidence="2">Uncharacterized protein</fullName>
    </submittedName>
</protein>
<keyword evidence="3" id="KW-1185">Reference proteome</keyword>
<evidence type="ECO:0000313" key="2">
    <source>
        <dbReference type="EMBL" id="CAE8586104.1"/>
    </source>
</evidence>